<keyword evidence="7 12" id="KW-0472">Membrane</keyword>
<evidence type="ECO:0000313" key="14">
    <source>
        <dbReference type="Proteomes" id="UP000694415"/>
    </source>
</evidence>
<keyword evidence="4 12" id="KW-0812">Transmembrane</keyword>
<comment type="subcellular location">
    <subcellularLocation>
        <location evidence="1">Endoplasmic reticulum membrane</location>
        <topology evidence="1">Multi-pass membrane protein</topology>
    </subcellularLocation>
</comment>
<dbReference type="GeneTree" id="ENSGT00390000018321"/>
<dbReference type="GO" id="GO:0045047">
    <property type="term" value="P:protein targeting to ER"/>
    <property type="evidence" value="ECO:0007669"/>
    <property type="project" value="TreeGrafter"/>
</dbReference>
<evidence type="ECO:0000256" key="9">
    <source>
        <dbReference type="ARBA" id="ARBA00045204"/>
    </source>
</evidence>
<evidence type="ECO:0000256" key="10">
    <source>
        <dbReference type="ARBA" id="ARBA00046498"/>
    </source>
</evidence>
<keyword evidence="6 12" id="KW-1133">Transmembrane helix</keyword>
<reference evidence="13" key="1">
    <citation type="submission" date="2025-08" db="UniProtKB">
        <authorList>
            <consortium name="Ensembl"/>
        </authorList>
    </citation>
    <scope>IDENTIFICATION</scope>
</reference>
<dbReference type="InterPro" id="IPR009542">
    <property type="entry name" value="Spc1/SPCS1"/>
</dbReference>
<reference evidence="13" key="2">
    <citation type="submission" date="2025-09" db="UniProtKB">
        <authorList>
            <consortium name="Ensembl"/>
        </authorList>
    </citation>
    <scope>IDENTIFICATION</scope>
</reference>
<proteinExistence type="inferred from homology"/>
<dbReference type="Pfam" id="PF06645">
    <property type="entry name" value="SPC12"/>
    <property type="match status" value="1"/>
</dbReference>
<feature type="transmembrane region" description="Helical" evidence="12">
    <location>
        <begin position="108"/>
        <end position="127"/>
    </location>
</feature>
<dbReference type="PANTHER" id="PTHR13202:SF0">
    <property type="entry name" value="SIGNAL PEPTIDASE COMPLEX SUBUNIT 1"/>
    <property type="match status" value="1"/>
</dbReference>
<evidence type="ECO:0000256" key="12">
    <source>
        <dbReference type="SAM" id="Phobius"/>
    </source>
</evidence>
<feature type="transmembrane region" description="Helical" evidence="12">
    <location>
        <begin position="83"/>
        <end position="101"/>
    </location>
</feature>
<evidence type="ECO:0000313" key="13">
    <source>
        <dbReference type="Ensembl" id="ENSMSIP00000034949.1"/>
    </source>
</evidence>
<evidence type="ECO:0000256" key="2">
    <source>
        <dbReference type="ARBA" id="ARBA00005245"/>
    </source>
</evidence>
<evidence type="ECO:0000256" key="3">
    <source>
        <dbReference type="ARBA" id="ARBA00017059"/>
    </source>
</evidence>
<keyword evidence="14" id="KW-1185">Reference proteome</keyword>
<evidence type="ECO:0000256" key="1">
    <source>
        <dbReference type="ARBA" id="ARBA00004477"/>
    </source>
</evidence>
<evidence type="ECO:0000256" key="7">
    <source>
        <dbReference type="ARBA" id="ARBA00023136"/>
    </source>
</evidence>
<dbReference type="GO" id="GO:0005787">
    <property type="term" value="C:signal peptidase complex"/>
    <property type="evidence" value="ECO:0007669"/>
    <property type="project" value="InterPro"/>
</dbReference>
<feature type="transmembrane region" description="Helical" evidence="12">
    <location>
        <begin position="147"/>
        <end position="167"/>
    </location>
</feature>
<evidence type="ECO:0000256" key="4">
    <source>
        <dbReference type="ARBA" id="ARBA00022692"/>
    </source>
</evidence>
<protein>
    <recommendedName>
        <fullName evidence="3">Signal peptidase complex subunit 1</fullName>
    </recommendedName>
    <alternativeName>
        <fullName evidence="8">Microsomal signal peptidase 12 kDa subunit</fullName>
    </alternativeName>
</protein>
<evidence type="ECO:0000256" key="5">
    <source>
        <dbReference type="ARBA" id="ARBA00022824"/>
    </source>
</evidence>
<sequence length="194" mass="21825">MARGGARGCPCPSETSASGATAEVKRSAGRPCSPRFRPPQALLLNNRLRPFRCRYRSSATMLEHLSSLPTQMDYKGQKLAEQMFQGIILFSAIVGFIYGYVAEQFGWTVYIVMAGFAFSCLVSYLWYLSIGSSVSFLTQETWLDLPVRTRITSLFVFPINVSVLYYLKSRMLSCVRWLALHKGVELSNCLLHLL</sequence>
<feature type="region of interest" description="Disordered" evidence="11">
    <location>
        <begin position="1"/>
        <end position="32"/>
    </location>
</feature>
<keyword evidence="5" id="KW-0256">Endoplasmic reticulum</keyword>
<dbReference type="Ensembl" id="ENSMSIT00000044059.1">
    <property type="protein sequence ID" value="ENSMSIP00000034949.1"/>
    <property type="gene ID" value="ENSMSIG00000029143.1"/>
</dbReference>
<name>A0A8C6IBZ2_MUSSI</name>
<evidence type="ECO:0000256" key="8">
    <source>
        <dbReference type="ARBA" id="ARBA00032913"/>
    </source>
</evidence>
<dbReference type="PANTHER" id="PTHR13202">
    <property type="entry name" value="MICROSOMAL SIGNAL PEPTIDASE 12 KDA SUBUNIT"/>
    <property type="match status" value="1"/>
</dbReference>
<dbReference type="Proteomes" id="UP000694415">
    <property type="component" value="Unplaced"/>
</dbReference>
<accession>A0A8C6IBZ2</accession>
<evidence type="ECO:0000256" key="6">
    <source>
        <dbReference type="ARBA" id="ARBA00022989"/>
    </source>
</evidence>
<organism evidence="13 14">
    <name type="scientific">Mus spicilegus</name>
    <name type="common">Mound-building mouse</name>
    <dbReference type="NCBI Taxonomy" id="10103"/>
    <lineage>
        <taxon>Eukaryota</taxon>
        <taxon>Metazoa</taxon>
        <taxon>Chordata</taxon>
        <taxon>Craniata</taxon>
        <taxon>Vertebrata</taxon>
        <taxon>Euteleostomi</taxon>
        <taxon>Mammalia</taxon>
        <taxon>Eutheria</taxon>
        <taxon>Euarchontoglires</taxon>
        <taxon>Glires</taxon>
        <taxon>Rodentia</taxon>
        <taxon>Myomorpha</taxon>
        <taxon>Muroidea</taxon>
        <taxon>Muridae</taxon>
        <taxon>Murinae</taxon>
        <taxon>Mus</taxon>
        <taxon>Mus</taxon>
    </lineage>
</organism>
<comment type="similarity">
    <text evidence="2">Belongs to the SPCS1 family.</text>
</comment>
<evidence type="ECO:0000256" key="11">
    <source>
        <dbReference type="SAM" id="MobiDB-lite"/>
    </source>
</evidence>
<comment type="function">
    <text evidence="9">Component of the signal peptidase complex (SPC) which catalyzes the cleavage of N-terminal signal sequences from nascent proteins as they are translocated into the lumen of the endoplasmic reticulum. Dispensable for SPC enzymatic activity.</text>
</comment>
<dbReference type="AlphaFoldDB" id="A0A8C6IBZ2"/>
<comment type="subunit">
    <text evidence="10">Component of the signal peptidase complex paralog A (SPC-A) composed of a catalytic subunit SEC11A and three accessory subunits SPCS1, SPCS2 and SPCS3. Component of the signal peptidase complex paralog C (SPC-C) composed of a catalytic subunit SEC11C and three accessory subunits SPCS1, SPCS2 and SPCS3. Within the complex, interacts with SPCS2 and SPCS3. The complex induces a local thinning of the ER membrane which is used to measure the length of the signal peptide (SP) h-region of protein substrates. This ensures the selectivity of the complex towards h-regions shorter than 18-20 amino acids.</text>
</comment>
<dbReference type="GO" id="GO:0006465">
    <property type="term" value="P:signal peptide processing"/>
    <property type="evidence" value="ECO:0007669"/>
    <property type="project" value="InterPro"/>
</dbReference>